<evidence type="ECO:0000256" key="3">
    <source>
        <dbReference type="ARBA" id="ARBA00022490"/>
    </source>
</evidence>
<dbReference type="GO" id="GO:0005737">
    <property type="term" value="C:cytoplasm"/>
    <property type="evidence" value="ECO:0007669"/>
    <property type="project" value="UniProtKB-SubCell"/>
</dbReference>
<comment type="subcellular location">
    <subcellularLocation>
        <location evidence="2">Cytoplasm</location>
    </subcellularLocation>
    <subcellularLocation>
        <location evidence="1">Nucleus</location>
    </subcellularLocation>
</comment>
<protein>
    <submittedName>
        <fullName evidence="5">Uncharacterized protein</fullName>
    </submittedName>
</protein>
<proteinExistence type="predicted"/>
<dbReference type="Proteomes" id="UP000772434">
    <property type="component" value="Unassembled WGS sequence"/>
</dbReference>
<evidence type="ECO:0000313" key="6">
    <source>
        <dbReference type="Proteomes" id="UP000772434"/>
    </source>
</evidence>
<dbReference type="PANTHER" id="PTHR31250:SF27">
    <property type="entry name" value="IQ DOMAIN-CONTAINING PROTEIN IQM5"/>
    <property type="match status" value="1"/>
</dbReference>
<dbReference type="OrthoDB" id="7344096at2759"/>
<reference evidence="5" key="1">
    <citation type="submission" date="2020-11" db="EMBL/GenBank/DDBJ databases">
        <authorList>
            <consortium name="DOE Joint Genome Institute"/>
            <person name="Ahrendt S."/>
            <person name="Riley R."/>
            <person name="Andreopoulos W."/>
            <person name="Labutti K."/>
            <person name="Pangilinan J."/>
            <person name="Ruiz-Duenas F.J."/>
            <person name="Barrasa J.M."/>
            <person name="Sanchez-Garcia M."/>
            <person name="Camarero S."/>
            <person name="Miyauchi S."/>
            <person name="Serrano A."/>
            <person name="Linde D."/>
            <person name="Babiker R."/>
            <person name="Drula E."/>
            <person name="Ayuso-Fernandez I."/>
            <person name="Pacheco R."/>
            <person name="Padilla G."/>
            <person name="Ferreira P."/>
            <person name="Barriuso J."/>
            <person name="Kellner H."/>
            <person name="Castanera R."/>
            <person name="Alfaro M."/>
            <person name="Ramirez L."/>
            <person name="Pisabarro A.G."/>
            <person name="Kuo A."/>
            <person name="Tritt A."/>
            <person name="Lipzen A."/>
            <person name="He G."/>
            <person name="Yan M."/>
            <person name="Ng V."/>
            <person name="Cullen D."/>
            <person name="Martin F."/>
            <person name="Rosso M.-N."/>
            <person name="Henrissat B."/>
            <person name="Hibbett D."/>
            <person name="Martinez A.T."/>
            <person name="Grigoriev I.V."/>
        </authorList>
    </citation>
    <scope>NUCLEOTIDE SEQUENCE</scope>
    <source>
        <strain evidence="5">AH 40177</strain>
    </source>
</reference>
<dbReference type="GO" id="GO:0005634">
    <property type="term" value="C:nucleus"/>
    <property type="evidence" value="ECO:0007669"/>
    <property type="project" value="UniProtKB-SubCell"/>
</dbReference>
<gene>
    <name evidence="5" type="ORF">BDP27DRAFT_1314037</name>
</gene>
<evidence type="ECO:0000256" key="2">
    <source>
        <dbReference type="ARBA" id="ARBA00004496"/>
    </source>
</evidence>
<evidence type="ECO:0000313" key="5">
    <source>
        <dbReference type="EMBL" id="KAF9076190.1"/>
    </source>
</evidence>
<comment type="caution">
    <text evidence="5">The sequence shown here is derived from an EMBL/GenBank/DDBJ whole genome shotgun (WGS) entry which is preliminary data.</text>
</comment>
<evidence type="ECO:0000256" key="4">
    <source>
        <dbReference type="ARBA" id="ARBA00023242"/>
    </source>
</evidence>
<keyword evidence="3" id="KW-0963">Cytoplasm</keyword>
<accession>A0A9P5Q7Q2</accession>
<keyword evidence="4" id="KW-0539">Nucleus</keyword>
<sequence>MLVDNMFIGIKNTGTFQHSSLTSGGIVTSAGLISVKDGQIHTLSPLSGHYRTSINVGSFLPS</sequence>
<dbReference type="AlphaFoldDB" id="A0A9P5Q7Q2"/>
<keyword evidence="6" id="KW-1185">Reference proteome</keyword>
<organism evidence="5 6">
    <name type="scientific">Rhodocollybia butyracea</name>
    <dbReference type="NCBI Taxonomy" id="206335"/>
    <lineage>
        <taxon>Eukaryota</taxon>
        <taxon>Fungi</taxon>
        <taxon>Dikarya</taxon>
        <taxon>Basidiomycota</taxon>
        <taxon>Agaricomycotina</taxon>
        <taxon>Agaricomycetes</taxon>
        <taxon>Agaricomycetidae</taxon>
        <taxon>Agaricales</taxon>
        <taxon>Marasmiineae</taxon>
        <taxon>Omphalotaceae</taxon>
        <taxon>Rhodocollybia</taxon>
    </lineage>
</organism>
<evidence type="ECO:0000256" key="1">
    <source>
        <dbReference type="ARBA" id="ARBA00004123"/>
    </source>
</evidence>
<dbReference type="InterPro" id="IPR044159">
    <property type="entry name" value="IQM"/>
</dbReference>
<dbReference type="EMBL" id="JADNRY010000007">
    <property type="protein sequence ID" value="KAF9076190.1"/>
    <property type="molecule type" value="Genomic_DNA"/>
</dbReference>
<dbReference type="PANTHER" id="PTHR31250">
    <property type="entry name" value="IQ DOMAIN-CONTAINING PROTEIN IQM3"/>
    <property type="match status" value="1"/>
</dbReference>
<name>A0A9P5Q7Q2_9AGAR</name>